<keyword evidence="2" id="KW-0813">Transport</keyword>
<dbReference type="PANTHER" id="PTHR30097">
    <property type="entry name" value="CATION EFFLUX SYSTEM PROTEIN CUSB"/>
    <property type="match status" value="1"/>
</dbReference>
<dbReference type="InterPro" id="IPR006143">
    <property type="entry name" value="RND_pump_MFP"/>
</dbReference>
<dbReference type="PANTHER" id="PTHR30097:SF4">
    <property type="entry name" value="SLR6042 PROTEIN"/>
    <property type="match status" value="1"/>
</dbReference>
<dbReference type="Gene3D" id="2.40.420.20">
    <property type="match status" value="1"/>
</dbReference>
<dbReference type="Proteomes" id="UP001172083">
    <property type="component" value="Unassembled WGS sequence"/>
</dbReference>
<evidence type="ECO:0000259" key="3">
    <source>
        <dbReference type="Pfam" id="PF25954"/>
    </source>
</evidence>
<accession>A0ABT8LGV0</accession>
<sequence length="399" mass="44269">MKTLINNAFTIINYLVIFSFALGIATGCGSGEEAVDHDHAGETGQTTKNVVTISKEQADEAGIVLGSMERTEVFEKVRANGYFHTPPQNKAQVSAFYPGYVKKTSLLVGDVVKKGQVIAILQNPEYIKLQQRFMEVKGQLEYLKSEYDRKKILAGENIASKKNLMKAEADYNTTLAQYKGLKGELVMMGFDIDNIIAGNYTSSMAVRAPIAGSVTQVNMVIGKYIQPQEVLMEIIDTDHLHVELNVFEKDVLKVKEGQAMQLRLPSINNKIYKGEIHLVGKAFEGDQRTVNVHGHLKDELIEFIPGIYVEADILVKSTTVDALPQAALVSQEGKEYIFTRIGESQGNMEFQRLEVTTGIKGDGWVEIKINEQGDWKGRIVVEGVYFLSSGFEEKAGHSH</sequence>
<feature type="domain" description="CusB-like beta-barrel" evidence="3">
    <location>
        <begin position="242"/>
        <end position="312"/>
    </location>
</feature>
<evidence type="ECO:0000256" key="1">
    <source>
        <dbReference type="ARBA" id="ARBA00009477"/>
    </source>
</evidence>
<dbReference type="NCBIfam" id="TIGR01730">
    <property type="entry name" value="RND_mfp"/>
    <property type="match status" value="1"/>
</dbReference>
<dbReference type="Pfam" id="PF25973">
    <property type="entry name" value="BSH_CzcB"/>
    <property type="match status" value="1"/>
</dbReference>
<dbReference type="Pfam" id="PF25954">
    <property type="entry name" value="Beta-barrel_RND_2"/>
    <property type="match status" value="1"/>
</dbReference>
<dbReference type="InterPro" id="IPR058792">
    <property type="entry name" value="Beta-barrel_RND_2"/>
</dbReference>
<evidence type="ECO:0000259" key="4">
    <source>
        <dbReference type="Pfam" id="PF25973"/>
    </source>
</evidence>
<dbReference type="PROSITE" id="PS51257">
    <property type="entry name" value="PROKAR_LIPOPROTEIN"/>
    <property type="match status" value="1"/>
</dbReference>
<feature type="domain" description="CzcB-like barrel-sandwich hybrid" evidence="4">
    <location>
        <begin position="91"/>
        <end position="235"/>
    </location>
</feature>
<proteinExistence type="inferred from homology"/>
<dbReference type="InterPro" id="IPR058647">
    <property type="entry name" value="BSH_CzcB-like"/>
</dbReference>
<evidence type="ECO:0000313" key="5">
    <source>
        <dbReference type="EMBL" id="MDN5217032.1"/>
    </source>
</evidence>
<dbReference type="RefSeq" id="WP_346762368.1">
    <property type="nucleotide sequence ID" value="NZ_JAUJEB010000012.1"/>
</dbReference>
<comment type="similarity">
    <text evidence="1">Belongs to the membrane fusion protein (MFP) (TC 8.A.1) family.</text>
</comment>
<evidence type="ECO:0000313" key="6">
    <source>
        <dbReference type="Proteomes" id="UP001172083"/>
    </source>
</evidence>
<dbReference type="InterPro" id="IPR051909">
    <property type="entry name" value="MFP_Cation_Efflux"/>
</dbReference>
<dbReference type="Gene3D" id="2.40.30.170">
    <property type="match status" value="1"/>
</dbReference>
<dbReference type="EMBL" id="JAUJEB010000012">
    <property type="protein sequence ID" value="MDN5217032.1"/>
    <property type="molecule type" value="Genomic_DNA"/>
</dbReference>
<keyword evidence="6" id="KW-1185">Reference proteome</keyword>
<gene>
    <name evidence="5" type="ORF">QQ020_33485</name>
</gene>
<dbReference type="SUPFAM" id="SSF111369">
    <property type="entry name" value="HlyD-like secretion proteins"/>
    <property type="match status" value="1"/>
</dbReference>
<evidence type="ECO:0000256" key="2">
    <source>
        <dbReference type="ARBA" id="ARBA00022448"/>
    </source>
</evidence>
<comment type="caution">
    <text evidence="5">The sequence shown here is derived from an EMBL/GenBank/DDBJ whole genome shotgun (WGS) entry which is preliminary data.</text>
</comment>
<organism evidence="5 6">
    <name type="scientific">Agaribacillus aureus</name>
    <dbReference type="NCBI Taxonomy" id="3051825"/>
    <lineage>
        <taxon>Bacteria</taxon>
        <taxon>Pseudomonadati</taxon>
        <taxon>Bacteroidota</taxon>
        <taxon>Cytophagia</taxon>
        <taxon>Cytophagales</taxon>
        <taxon>Splendidivirgaceae</taxon>
        <taxon>Agaribacillus</taxon>
    </lineage>
</organism>
<protein>
    <submittedName>
        <fullName evidence="5">Efflux RND transporter periplasmic adaptor subunit</fullName>
    </submittedName>
</protein>
<reference evidence="5" key="1">
    <citation type="submission" date="2023-06" db="EMBL/GenBank/DDBJ databases">
        <title>Genomic of Agaribacillus aureum.</title>
        <authorList>
            <person name="Wang G."/>
        </authorList>
    </citation>
    <scope>NUCLEOTIDE SEQUENCE</scope>
    <source>
        <strain evidence="5">BMA12</strain>
    </source>
</reference>
<dbReference type="Gene3D" id="2.40.50.100">
    <property type="match status" value="1"/>
</dbReference>
<name>A0ABT8LGV0_9BACT</name>